<proteinExistence type="predicted"/>
<reference evidence="1 2" key="1">
    <citation type="submission" date="2018-01" db="EMBL/GenBank/DDBJ databases">
        <title>Genomic Encyclopedia of Archaeal and Bacterial Type Strains, Phase II (KMG-II): from individual species to whole genera.</title>
        <authorList>
            <person name="Goeker M."/>
        </authorList>
    </citation>
    <scope>NUCLEOTIDE SEQUENCE [LARGE SCALE GENOMIC DNA]</scope>
    <source>
        <strain evidence="1 2">DSM 12048</strain>
    </source>
</reference>
<organism evidence="1 2">
    <name type="scientific">Albidovulum inexpectatum</name>
    <dbReference type="NCBI Taxonomy" id="196587"/>
    <lineage>
        <taxon>Bacteria</taxon>
        <taxon>Pseudomonadati</taxon>
        <taxon>Pseudomonadota</taxon>
        <taxon>Alphaproteobacteria</taxon>
        <taxon>Rhodobacterales</taxon>
        <taxon>Paracoccaceae</taxon>
        <taxon>Albidovulum</taxon>
    </lineage>
</organism>
<comment type="caution">
    <text evidence="1">The sequence shown here is derived from an EMBL/GenBank/DDBJ whole genome shotgun (WGS) entry which is preliminary data.</text>
</comment>
<evidence type="ECO:0000313" key="2">
    <source>
        <dbReference type="Proteomes" id="UP000239736"/>
    </source>
</evidence>
<evidence type="ECO:0000313" key="1">
    <source>
        <dbReference type="EMBL" id="PPB79790.1"/>
    </source>
</evidence>
<accession>A0A2S5JEH0</accession>
<name>A0A2S5JEH0_9RHOB</name>
<dbReference type="RefSeq" id="WP_104072302.1">
    <property type="nucleotide sequence ID" value="NZ_PRDS01000009.1"/>
</dbReference>
<protein>
    <submittedName>
        <fullName evidence="1">Uncharacterized protein</fullName>
    </submittedName>
</protein>
<dbReference type="Proteomes" id="UP000239736">
    <property type="component" value="Unassembled WGS sequence"/>
</dbReference>
<sequence>MATGTWNGAELTVRFSAPMMRCDYAVPRSPTWWEPDMGRVQIDGVEILGVPVDPRDLPADVRKALAELAYDVEFSDD</sequence>
<dbReference type="OrthoDB" id="9974065at2"/>
<gene>
    <name evidence="1" type="ORF">LV82_02581</name>
</gene>
<dbReference type="EMBL" id="PRDS01000009">
    <property type="protein sequence ID" value="PPB79790.1"/>
    <property type="molecule type" value="Genomic_DNA"/>
</dbReference>
<keyword evidence="2" id="KW-1185">Reference proteome</keyword>
<dbReference type="AlphaFoldDB" id="A0A2S5JEH0"/>